<dbReference type="Gene3D" id="2.40.10.270">
    <property type="entry name" value="Bacteriophage SPP1 head-tail adaptor protein"/>
    <property type="match status" value="1"/>
</dbReference>
<accession>A0A2K2FUQ1</accession>
<dbReference type="Pfam" id="PF05521">
    <property type="entry name" value="Phage_HCP"/>
    <property type="match status" value="1"/>
</dbReference>
<evidence type="ECO:0000313" key="1">
    <source>
        <dbReference type="EMBL" id="PNU02515.1"/>
    </source>
</evidence>
<protein>
    <recommendedName>
        <fullName evidence="3">Head-tail adaptor protein</fullName>
    </recommendedName>
</protein>
<dbReference type="Proteomes" id="UP000236327">
    <property type="component" value="Unassembled WGS sequence"/>
</dbReference>
<dbReference type="EMBL" id="LYMM01000073">
    <property type="protein sequence ID" value="PNU02515.1"/>
    <property type="molecule type" value="Genomic_DNA"/>
</dbReference>
<dbReference type="InterPro" id="IPR038666">
    <property type="entry name" value="SSP1_head-tail_sf"/>
</dbReference>
<proteinExistence type="predicted"/>
<reference evidence="1 2" key="1">
    <citation type="submission" date="2016-05" db="EMBL/GenBank/DDBJ databases">
        <title>Complete genome sequence of Novosphingobium guangzhouense SA925(T).</title>
        <authorList>
            <person name="Sha S."/>
        </authorList>
    </citation>
    <scope>NUCLEOTIDE SEQUENCE [LARGE SCALE GENOMIC DNA]</scope>
    <source>
        <strain evidence="1 2">SA925</strain>
    </source>
</reference>
<keyword evidence="2" id="KW-1185">Reference proteome</keyword>
<name>A0A2K2FUQ1_9SPHN</name>
<comment type="caution">
    <text evidence="1">The sequence shown here is derived from an EMBL/GenBank/DDBJ whole genome shotgun (WGS) entry which is preliminary data.</text>
</comment>
<organism evidence="1 2">
    <name type="scientific">Novosphingobium guangzhouense</name>
    <dbReference type="NCBI Taxonomy" id="1850347"/>
    <lineage>
        <taxon>Bacteria</taxon>
        <taxon>Pseudomonadati</taxon>
        <taxon>Pseudomonadota</taxon>
        <taxon>Alphaproteobacteria</taxon>
        <taxon>Sphingomonadales</taxon>
        <taxon>Sphingomonadaceae</taxon>
        <taxon>Novosphingobium</taxon>
    </lineage>
</organism>
<evidence type="ECO:0008006" key="3">
    <source>
        <dbReference type="Google" id="ProtNLM"/>
    </source>
</evidence>
<gene>
    <name evidence="1" type="ORF">A8V01_09045</name>
</gene>
<dbReference type="InterPro" id="IPR008767">
    <property type="entry name" value="Phage_SPP1_head-tail_adaptor"/>
</dbReference>
<dbReference type="AlphaFoldDB" id="A0A2K2FUQ1"/>
<sequence length="109" mass="12477">MRPAGQRDKLVKVQRYTSTQNSLNEDVVFWEPLGEEWGRVIWGRGSERRESAAMQSQQTATFQFLSNERTRSLSAKDRIVWNDINWDIVAPGVPVNRGELEFTAIGATH</sequence>
<evidence type="ECO:0000313" key="2">
    <source>
        <dbReference type="Proteomes" id="UP000236327"/>
    </source>
</evidence>